<gene>
    <name evidence="1" type="ORF">OWV82_006514</name>
</gene>
<proteinExistence type="predicted"/>
<comment type="caution">
    <text evidence="1">The sequence shown here is derived from an EMBL/GenBank/DDBJ whole genome shotgun (WGS) entry which is preliminary data.</text>
</comment>
<reference evidence="1 2" key="1">
    <citation type="journal article" date="2023" name="Science">
        <title>Complex scaffold remodeling in plant triterpene biosynthesis.</title>
        <authorList>
            <person name="De La Pena R."/>
            <person name="Hodgson H."/>
            <person name="Liu J.C."/>
            <person name="Stephenson M.J."/>
            <person name="Martin A.C."/>
            <person name="Owen C."/>
            <person name="Harkess A."/>
            <person name="Leebens-Mack J."/>
            <person name="Jimenez L.E."/>
            <person name="Osbourn A."/>
            <person name="Sattely E.S."/>
        </authorList>
    </citation>
    <scope>NUCLEOTIDE SEQUENCE [LARGE SCALE GENOMIC DNA]</scope>
    <source>
        <strain evidence="2">cv. JPN11</strain>
        <tissue evidence="1">Leaf</tissue>
    </source>
</reference>
<name>A0ACC1YJ98_MELAZ</name>
<evidence type="ECO:0000313" key="1">
    <source>
        <dbReference type="EMBL" id="KAJ4723104.1"/>
    </source>
</evidence>
<accession>A0ACC1YJ98</accession>
<dbReference type="Proteomes" id="UP001164539">
    <property type="component" value="Chromosome 3"/>
</dbReference>
<sequence>MKCPGTSSDILSTKLPPRLPTFKREMRSSPVQKSMSCPIPECLNKIEDCIRQLLCYVEECANAQMSRKTEDSHYDNNDIVTDMSNIGASLENSGNGYNEILILERKARP</sequence>
<keyword evidence="2" id="KW-1185">Reference proteome</keyword>
<organism evidence="1 2">
    <name type="scientific">Melia azedarach</name>
    <name type="common">Chinaberry tree</name>
    <dbReference type="NCBI Taxonomy" id="155640"/>
    <lineage>
        <taxon>Eukaryota</taxon>
        <taxon>Viridiplantae</taxon>
        <taxon>Streptophyta</taxon>
        <taxon>Embryophyta</taxon>
        <taxon>Tracheophyta</taxon>
        <taxon>Spermatophyta</taxon>
        <taxon>Magnoliopsida</taxon>
        <taxon>eudicotyledons</taxon>
        <taxon>Gunneridae</taxon>
        <taxon>Pentapetalae</taxon>
        <taxon>rosids</taxon>
        <taxon>malvids</taxon>
        <taxon>Sapindales</taxon>
        <taxon>Meliaceae</taxon>
        <taxon>Melia</taxon>
    </lineage>
</organism>
<evidence type="ECO:0000313" key="2">
    <source>
        <dbReference type="Proteomes" id="UP001164539"/>
    </source>
</evidence>
<protein>
    <submittedName>
        <fullName evidence="1">Uncharacterized protein</fullName>
    </submittedName>
</protein>
<dbReference type="EMBL" id="CM051396">
    <property type="protein sequence ID" value="KAJ4723104.1"/>
    <property type="molecule type" value="Genomic_DNA"/>
</dbReference>